<comment type="caution">
    <text evidence="1">The sequence shown here is derived from an EMBL/GenBank/DDBJ whole genome shotgun (WGS) entry which is preliminary data.</text>
</comment>
<proteinExistence type="predicted"/>
<protein>
    <recommendedName>
        <fullName evidence="3">IS110 family transposase</fullName>
    </recommendedName>
</protein>
<dbReference type="EMBL" id="BNJK01000002">
    <property type="protein sequence ID" value="GHP00416.1"/>
    <property type="molecule type" value="Genomic_DNA"/>
</dbReference>
<evidence type="ECO:0000313" key="2">
    <source>
        <dbReference type="Proteomes" id="UP000597444"/>
    </source>
</evidence>
<reference evidence="1" key="1">
    <citation type="submission" date="2020-10" db="EMBL/GenBank/DDBJ databases">
        <title>Taxonomic study of unclassified bacteria belonging to the class Ktedonobacteria.</title>
        <authorList>
            <person name="Yabe S."/>
            <person name="Wang C.M."/>
            <person name="Zheng Y."/>
            <person name="Sakai Y."/>
            <person name="Cavaletti L."/>
            <person name="Monciardini P."/>
            <person name="Donadio S."/>
        </authorList>
    </citation>
    <scope>NUCLEOTIDE SEQUENCE</scope>
    <source>
        <strain evidence="1">ID150040</strain>
    </source>
</reference>
<dbReference type="Proteomes" id="UP000597444">
    <property type="component" value="Unassembled WGS sequence"/>
</dbReference>
<name>A0A8J3IXR3_9CHLR</name>
<accession>A0A8J3IXR3</accession>
<organism evidence="1 2">
    <name type="scientific">Reticulibacter mediterranei</name>
    <dbReference type="NCBI Taxonomy" id="2778369"/>
    <lineage>
        <taxon>Bacteria</taxon>
        <taxon>Bacillati</taxon>
        <taxon>Chloroflexota</taxon>
        <taxon>Ktedonobacteria</taxon>
        <taxon>Ktedonobacterales</taxon>
        <taxon>Reticulibacteraceae</taxon>
        <taxon>Reticulibacter</taxon>
    </lineage>
</organism>
<sequence length="60" mass="6898">MQVLHQRCAGLDVHKKTVVVCILITLLDGTIQQKSRTFSTMTTDLLALADWLKAWRMRQN</sequence>
<evidence type="ECO:0008006" key="3">
    <source>
        <dbReference type="Google" id="ProtNLM"/>
    </source>
</evidence>
<evidence type="ECO:0000313" key="1">
    <source>
        <dbReference type="EMBL" id="GHP00416.1"/>
    </source>
</evidence>
<dbReference type="RefSeq" id="WP_220210927.1">
    <property type="nucleotide sequence ID" value="NZ_BNJK01000002.1"/>
</dbReference>
<keyword evidence="2" id="KW-1185">Reference proteome</keyword>
<dbReference type="AlphaFoldDB" id="A0A8J3IXR3"/>
<gene>
    <name evidence="1" type="ORF">KSF_104630</name>
</gene>